<dbReference type="Proteomes" id="UP001148482">
    <property type="component" value="Unassembled WGS sequence"/>
</dbReference>
<reference evidence="1" key="1">
    <citation type="submission" date="2022-11" db="EMBL/GenBank/DDBJ databases">
        <title>Salinimicrobium profundisediminis sp. nov., isolated from deep-sea sediment of the Mariana Trench.</title>
        <authorList>
            <person name="Fu H."/>
        </authorList>
    </citation>
    <scope>NUCLEOTIDE SEQUENCE</scope>
    <source>
        <strain evidence="1">MT39</strain>
    </source>
</reference>
<keyword evidence="2" id="KW-1185">Reference proteome</keyword>
<protein>
    <submittedName>
        <fullName evidence="1">SatD family protein</fullName>
    </submittedName>
</protein>
<dbReference type="AlphaFoldDB" id="A0A9X3CVV4"/>
<dbReference type="Pfam" id="PF16264">
    <property type="entry name" value="SatD"/>
    <property type="match status" value="1"/>
</dbReference>
<evidence type="ECO:0000313" key="1">
    <source>
        <dbReference type="EMBL" id="MCX2837703.1"/>
    </source>
</evidence>
<gene>
    <name evidence="1" type="ORF">OQ279_06010</name>
</gene>
<dbReference type="RefSeq" id="WP_266068938.1">
    <property type="nucleotide sequence ID" value="NZ_JAPJDA010000007.1"/>
</dbReference>
<evidence type="ECO:0000313" key="2">
    <source>
        <dbReference type="Proteomes" id="UP001148482"/>
    </source>
</evidence>
<dbReference type="EMBL" id="JAPJDA010000007">
    <property type="protein sequence ID" value="MCX2837703.1"/>
    <property type="molecule type" value="Genomic_DNA"/>
</dbReference>
<organism evidence="1 2">
    <name type="scientific">Salinimicrobium profundisediminis</name>
    <dbReference type="NCBI Taxonomy" id="2994553"/>
    <lineage>
        <taxon>Bacteria</taxon>
        <taxon>Pseudomonadati</taxon>
        <taxon>Bacteroidota</taxon>
        <taxon>Flavobacteriia</taxon>
        <taxon>Flavobacteriales</taxon>
        <taxon>Flavobacteriaceae</taxon>
        <taxon>Salinimicrobium</taxon>
    </lineage>
</organism>
<name>A0A9X3CVV4_9FLAO</name>
<proteinExistence type="predicted"/>
<dbReference type="InterPro" id="IPR032580">
    <property type="entry name" value="SatD"/>
</dbReference>
<comment type="caution">
    <text evidence="1">The sequence shown here is derived from an EMBL/GenBank/DDBJ whole genome shotgun (WGS) entry which is preliminary data.</text>
</comment>
<sequence length="199" mass="22563">MKAVITGDIVNSRAEPAAHWLPVLKEILEQYGQEPQEWEITRGDSFQLILDPEEALYAAFQIKAGIKQLSGLDVRMAIGIGEQEYKARKISESNGSAFIRSGECFENLKKQHLGIRTGDQEKDETFNLLFSLALLTMNNWSATVAKTITVFLKFPEKSQTELAQQLNKSQSSLSEALKRGGFDEIMQLENFYRKKFDRP</sequence>
<accession>A0A9X3CVV4</accession>